<evidence type="ECO:0000256" key="1">
    <source>
        <dbReference type="ARBA" id="ARBA00004571"/>
    </source>
</evidence>
<sequence>MIRYMLLLLLLSVGSVVAFGQTTGDLQGKVKDENGEPLAFANVALYKEDALIRGTSTNFDGLYNFAQIEAGTYDLVVTYVGYPTLKTEGVIVKIGATVELNVDYQEDDLIAGLDSLAEETVVVRGYRIPLIETDNTTGGQTLGSEDIEKLATRNISSIAATTAGVNQKDEGEELNSNGGRSSGNDVYVDGVRVIGGASIPETEIDQVQVITSGVPAEFGDATGAITNIITKGPSAKMSGGIQVETSQFLDAFGATTIDFSLGGPLMTEVKLSPSGDTLKKDGKPQRKAILGYRMAGRYATNLDSRPSALGSFRLTDEKLSSILNDPLLNVNGGIIPNAETITEDDLVEVDVRPNGRNSVGLLTAKIDYKPSEDFYFVAGGQGSFNWGYSPSTVNRLMNSDFNPYVKSSVFRVYGRFRHTISSTIYKAGADADSTTVEPVFQNFSYEVQADYTQSNSSNYDSRFEDRYWEYGYVGQIRRSLTPVVGVVDTNYIINSAGDTLGTEEVQGHAFNQVTFDGYSDAGQFGYDNGLSRYNQVVDFDAISDMEQMQVINGRFTSSNSTVFSLFNNAYFTNNGVGKSQSSQVRGNIKTNFDLVTNGGKIRHSIQAGGVYEQRVFRSYSMSPFSLWTLADQSANSHISNAADANNPVLDANGNPVEFFDPVTQRYYIQNNSLIRTDENDEQVSMSAFGENLRNFMGKNPEDWVNVHEMDPNDMDLAWFEPTTLILGAQQLVSYYGYDYLGNALGTNTTFDDFFNAEDANGRKTRPVAPFAPIYVAGYIQDKFKYNDIIFRIGVRFDSYDANTKVLNDPYSVTGYYTASEFTNVGSGYTAGQQQGFSHPSNIGDDFAVYVNENSPDASVVGYRDGEQWYDASGNPVTTPTQLGSTIVPALRGFSTAQIDPQGEDYDPSLAFSDYDPNLVVMPRISFSFPIGDFANFYANYDILAMRPPEATLATALTYFNFRENKDLMSNPNLRSQKTINYEVGYQQKVSDNSKVKFSLLYREERDLIQARQYILAYPITYTSFGNDDFSTVKSLKVEYDMRRVKNFRFLANYTLQFAEGTGSSPTSSLAVAAEELKYIFPLDFDQRHTFFFLFDYRYGEGKKYDGPKIGKFDVLENTGANLSFNFSSGTPYTRKLTPGGIGTSFPDAVTDGSINGARMPWNFRIDLRFDRDIVIGKNSDHPIYANVYLRVQNLLNTQNVLNVYPVTGSPTEDGFLTIDDSPGLGLLASRAQSYQLLYDLRMRNPFNISRPRRIFLGARFSF</sequence>
<evidence type="ECO:0000256" key="2">
    <source>
        <dbReference type="ARBA" id="ARBA00022448"/>
    </source>
</evidence>
<evidence type="ECO:0000256" key="6">
    <source>
        <dbReference type="ARBA" id="ARBA00023136"/>
    </source>
</evidence>
<keyword evidence="2" id="KW-0813">Transport</keyword>
<dbReference type="InterPro" id="IPR008969">
    <property type="entry name" value="CarboxyPept-like_regulatory"/>
</dbReference>
<evidence type="ECO:0000313" key="10">
    <source>
        <dbReference type="EMBL" id="AFC24658.1"/>
    </source>
</evidence>
<protein>
    <submittedName>
        <fullName evidence="10">TonB-dependent receptor</fullName>
    </submittedName>
</protein>
<dbReference type="EMBL" id="CP002831">
    <property type="protein sequence ID" value="AFC24658.1"/>
    <property type="molecule type" value="Genomic_DNA"/>
</dbReference>
<dbReference type="InterPro" id="IPR036942">
    <property type="entry name" value="Beta-barrel_TonB_sf"/>
</dbReference>
<gene>
    <name evidence="10" type="ordered locus">SGRA_1927</name>
</gene>
<dbReference type="HOGENOM" id="CLU_264595_0_0_10"/>
<dbReference type="RefSeq" id="WP_015692281.1">
    <property type="nucleotide sequence ID" value="NC_016940.1"/>
</dbReference>
<dbReference type="AlphaFoldDB" id="H6L1L4"/>
<proteinExistence type="predicted"/>
<dbReference type="SUPFAM" id="SSF49464">
    <property type="entry name" value="Carboxypeptidase regulatory domain-like"/>
    <property type="match status" value="1"/>
</dbReference>
<dbReference type="Gene3D" id="2.40.170.20">
    <property type="entry name" value="TonB-dependent receptor, beta-barrel domain"/>
    <property type="match status" value="1"/>
</dbReference>
<organism evidence="10 11">
    <name type="scientific">Saprospira grandis (strain Lewin)</name>
    <dbReference type="NCBI Taxonomy" id="984262"/>
    <lineage>
        <taxon>Bacteria</taxon>
        <taxon>Pseudomonadati</taxon>
        <taxon>Bacteroidota</taxon>
        <taxon>Saprospiria</taxon>
        <taxon>Saprospirales</taxon>
        <taxon>Saprospiraceae</taxon>
        <taxon>Saprospira</taxon>
    </lineage>
</organism>
<feature type="domain" description="TonB-dependent receptor plug" evidence="9">
    <location>
        <begin position="140"/>
        <end position="223"/>
    </location>
</feature>
<dbReference type="Pfam" id="PF07715">
    <property type="entry name" value="Plug"/>
    <property type="match status" value="1"/>
</dbReference>
<comment type="subcellular location">
    <subcellularLocation>
        <location evidence="1">Cell outer membrane</location>
        <topology evidence="1">Multi-pass membrane protein</topology>
    </subcellularLocation>
</comment>
<dbReference type="PANTHER" id="PTHR30069:SF29">
    <property type="entry name" value="HEMOGLOBIN AND HEMOGLOBIN-HAPTOGLOBIN-BINDING PROTEIN 1-RELATED"/>
    <property type="match status" value="1"/>
</dbReference>
<evidence type="ECO:0000313" key="11">
    <source>
        <dbReference type="Proteomes" id="UP000007519"/>
    </source>
</evidence>
<dbReference type="InterPro" id="IPR037066">
    <property type="entry name" value="Plug_dom_sf"/>
</dbReference>
<dbReference type="Gene3D" id="2.170.130.10">
    <property type="entry name" value="TonB-dependent receptor, plug domain"/>
    <property type="match status" value="1"/>
</dbReference>
<feature type="signal peptide" evidence="8">
    <location>
        <begin position="1"/>
        <end position="20"/>
    </location>
</feature>
<evidence type="ECO:0000256" key="4">
    <source>
        <dbReference type="ARBA" id="ARBA00022692"/>
    </source>
</evidence>
<dbReference type="KEGG" id="sgn:SGRA_1927"/>
<dbReference type="SUPFAM" id="SSF56935">
    <property type="entry name" value="Porins"/>
    <property type="match status" value="1"/>
</dbReference>
<feature type="chain" id="PRO_5003603806" evidence="8">
    <location>
        <begin position="21"/>
        <end position="1262"/>
    </location>
</feature>
<evidence type="ECO:0000256" key="5">
    <source>
        <dbReference type="ARBA" id="ARBA00022729"/>
    </source>
</evidence>
<dbReference type="Proteomes" id="UP000007519">
    <property type="component" value="Chromosome"/>
</dbReference>
<keyword evidence="5 8" id="KW-0732">Signal</keyword>
<keyword evidence="10" id="KW-0675">Receptor</keyword>
<evidence type="ECO:0000256" key="8">
    <source>
        <dbReference type="SAM" id="SignalP"/>
    </source>
</evidence>
<keyword evidence="7" id="KW-0998">Cell outer membrane</keyword>
<keyword evidence="11" id="KW-1185">Reference proteome</keyword>
<dbReference type="GO" id="GO:0044718">
    <property type="term" value="P:siderophore transmembrane transport"/>
    <property type="evidence" value="ECO:0007669"/>
    <property type="project" value="TreeGrafter"/>
</dbReference>
<dbReference type="Gene3D" id="2.60.40.1120">
    <property type="entry name" value="Carboxypeptidase-like, regulatory domain"/>
    <property type="match status" value="1"/>
</dbReference>
<dbReference type="eggNOG" id="COG1629">
    <property type="taxonomic scope" value="Bacteria"/>
</dbReference>
<dbReference type="InterPro" id="IPR012910">
    <property type="entry name" value="Plug_dom"/>
</dbReference>
<dbReference type="GO" id="GO:0009279">
    <property type="term" value="C:cell outer membrane"/>
    <property type="evidence" value="ECO:0007669"/>
    <property type="project" value="UniProtKB-SubCell"/>
</dbReference>
<dbReference type="STRING" id="984262.SGRA_1927"/>
<dbReference type="InterPro" id="IPR039426">
    <property type="entry name" value="TonB-dep_rcpt-like"/>
</dbReference>
<dbReference type="Pfam" id="PF13620">
    <property type="entry name" value="CarboxypepD_reg"/>
    <property type="match status" value="1"/>
</dbReference>
<accession>H6L1L4</accession>
<keyword evidence="4" id="KW-0812">Transmembrane</keyword>
<evidence type="ECO:0000256" key="3">
    <source>
        <dbReference type="ARBA" id="ARBA00022452"/>
    </source>
</evidence>
<dbReference type="OrthoDB" id="9757908at2"/>
<keyword evidence="3" id="KW-1134">Transmembrane beta strand</keyword>
<keyword evidence="6" id="KW-0472">Membrane</keyword>
<name>H6L1L4_SAPGL</name>
<dbReference type="PANTHER" id="PTHR30069">
    <property type="entry name" value="TONB-DEPENDENT OUTER MEMBRANE RECEPTOR"/>
    <property type="match status" value="1"/>
</dbReference>
<reference evidence="10 11" key="1">
    <citation type="journal article" date="2012" name="Stand. Genomic Sci.">
        <title>Complete genome sequencing and analysis of Saprospira grandis str. Lewin, a predatory marine bacterium.</title>
        <authorList>
            <person name="Saw J.H."/>
            <person name="Yuryev A."/>
            <person name="Kanbe M."/>
            <person name="Hou S."/>
            <person name="Young A.G."/>
            <person name="Aizawa S."/>
            <person name="Alam M."/>
        </authorList>
    </citation>
    <scope>NUCLEOTIDE SEQUENCE [LARGE SCALE GENOMIC DNA]</scope>
    <source>
        <strain evidence="10 11">Lewin</strain>
    </source>
</reference>
<evidence type="ECO:0000259" key="9">
    <source>
        <dbReference type="Pfam" id="PF07715"/>
    </source>
</evidence>
<dbReference type="GO" id="GO:0015344">
    <property type="term" value="F:siderophore uptake transmembrane transporter activity"/>
    <property type="evidence" value="ECO:0007669"/>
    <property type="project" value="TreeGrafter"/>
</dbReference>
<evidence type="ECO:0000256" key="7">
    <source>
        <dbReference type="ARBA" id="ARBA00023237"/>
    </source>
</evidence>